<accession>A0A098AWZ9</accession>
<dbReference type="InterPro" id="IPR036388">
    <property type="entry name" value="WH-like_DNA-bd_sf"/>
</dbReference>
<dbReference type="InterPro" id="IPR005650">
    <property type="entry name" value="BlaI_family"/>
</dbReference>
<evidence type="ECO:0000256" key="4">
    <source>
        <dbReference type="ARBA" id="ARBA00023163"/>
    </source>
</evidence>
<dbReference type="RefSeq" id="WP_018214290.1">
    <property type="nucleotide sequence ID" value="NZ_LK996017.1"/>
</dbReference>
<keyword evidence="2" id="KW-0805">Transcription regulation</keyword>
<dbReference type="PATRIC" id="fig|49338.4.peg.814"/>
<keyword evidence="3" id="KW-0238">DNA-binding</keyword>
<dbReference type="InterPro" id="IPR036390">
    <property type="entry name" value="WH_DNA-bd_sf"/>
</dbReference>
<reference evidence="5" key="1">
    <citation type="submission" date="2014-07" db="EMBL/GenBank/DDBJ databases">
        <authorList>
            <person name="Hornung V.Bastian."/>
        </authorList>
    </citation>
    <scope>NUCLEOTIDE SEQUENCE</scope>
    <source>
        <strain evidence="5">PCE-S</strain>
    </source>
</reference>
<dbReference type="GO" id="GO:0045892">
    <property type="term" value="P:negative regulation of DNA-templated transcription"/>
    <property type="evidence" value="ECO:0007669"/>
    <property type="project" value="InterPro"/>
</dbReference>
<dbReference type="PIRSF" id="PIRSF019455">
    <property type="entry name" value="CopR_AtkY"/>
    <property type="match status" value="1"/>
</dbReference>
<organism evidence="5">
    <name type="scientific">Desulfitobacterium hafniense</name>
    <name type="common">Desulfitobacterium frappieri</name>
    <dbReference type="NCBI Taxonomy" id="49338"/>
    <lineage>
        <taxon>Bacteria</taxon>
        <taxon>Bacillati</taxon>
        <taxon>Bacillota</taxon>
        <taxon>Clostridia</taxon>
        <taxon>Eubacteriales</taxon>
        <taxon>Desulfitobacteriaceae</taxon>
        <taxon>Desulfitobacterium</taxon>
    </lineage>
</organism>
<proteinExistence type="inferred from homology"/>
<keyword evidence="4" id="KW-0804">Transcription</keyword>
<name>A0A098AWZ9_DESHA</name>
<dbReference type="Pfam" id="PF03965">
    <property type="entry name" value="Penicillinase_R"/>
    <property type="match status" value="1"/>
</dbReference>
<evidence type="ECO:0000256" key="2">
    <source>
        <dbReference type="ARBA" id="ARBA00023015"/>
    </source>
</evidence>
<dbReference type="AlphaFoldDB" id="A0A098AWZ9"/>
<dbReference type="GO" id="GO:0003677">
    <property type="term" value="F:DNA binding"/>
    <property type="evidence" value="ECO:0007669"/>
    <property type="project" value="UniProtKB-KW"/>
</dbReference>
<dbReference type="EMBL" id="LK996017">
    <property type="protein sequence ID" value="CDX00647.1"/>
    <property type="molecule type" value="Genomic_DNA"/>
</dbReference>
<evidence type="ECO:0000256" key="3">
    <source>
        <dbReference type="ARBA" id="ARBA00023125"/>
    </source>
</evidence>
<comment type="similarity">
    <text evidence="1">Belongs to the BlaI transcriptional regulatory family.</text>
</comment>
<evidence type="ECO:0000256" key="1">
    <source>
        <dbReference type="ARBA" id="ARBA00011046"/>
    </source>
</evidence>
<evidence type="ECO:0000313" key="5">
    <source>
        <dbReference type="EMBL" id="CDX00647.1"/>
    </source>
</evidence>
<dbReference type="Gene3D" id="1.10.4040.10">
    <property type="entry name" value="Penicillinase repressor domain"/>
    <property type="match status" value="1"/>
</dbReference>
<protein>
    <submittedName>
        <fullName evidence="5">Penicillinase repressor</fullName>
    </submittedName>
</protein>
<dbReference type="Gene3D" id="1.10.10.10">
    <property type="entry name" value="Winged helix-like DNA-binding domain superfamily/Winged helix DNA-binding domain"/>
    <property type="match status" value="1"/>
</dbReference>
<sequence>MGKLQKMSDAEREIMQFVWAAGPSVSSAKLLDDLKTINREWKPNTVLTFLARLIEKGILTSVRHGRSNEYIPLITESEYKQFETRTFLNSVHDGSVKSFITALYEGNGLTAEEIAELKQWFSQKEAKE</sequence>
<gene>
    <name evidence="5" type="ORF">DPCES_0760</name>
</gene>
<dbReference type="SUPFAM" id="SSF46785">
    <property type="entry name" value="Winged helix' DNA-binding domain"/>
    <property type="match status" value="1"/>
</dbReference>